<dbReference type="Pfam" id="PF03098">
    <property type="entry name" value="An_peroxidase"/>
    <property type="match status" value="1"/>
</dbReference>
<evidence type="ECO:0000256" key="2">
    <source>
        <dbReference type="ARBA" id="ARBA00022525"/>
    </source>
</evidence>
<dbReference type="RefSeq" id="WP_034836112.1">
    <property type="nucleotide sequence ID" value="NZ_JANX01000117.1"/>
</dbReference>
<comment type="subcellular location">
    <subcellularLocation>
        <location evidence="1">Secreted</location>
    </subcellularLocation>
</comment>
<evidence type="ECO:0000313" key="5">
    <source>
        <dbReference type="Proteomes" id="UP000029995"/>
    </source>
</evidence>
<dbReference type="PRINTS" id="PR00457">
    <property type="entry name" value="ANPEROXIDASE"/>
</dbReference>
<dbReference type="GO" id="GO:0006979">
    <property type="term" value="P:response to oxidative stress"/>
    <property type="evidence" value="ECO:0007669"/>
    <property type="project" value="InterPro"/>
</dbReference>
<evidence type="ECO:0000256" key="3">
    <source>
        <dbReference type="ARBA" id="ARBA00023180"/>
    </source>
</evidence>
<protein>
    <recommendedName>
        <fullName evidence="6">Heme peroxidase</fullName>
    </recommendedName>
</protein>
<gene>
    <name evidence="4" type="ORF">P409_11940</name>
</gene>
<evidence type="ECO:0000313" key="4">
    <source>
        <dbReference type="EMBL" id="KGM34134.1"/>
    </source>
</evidence>
<dbReference type="AlphaFoldDB" id="A0A0A0D7M2"/>
<sequence length="592" mass="64395">MHGSGFAGAGQRSAALTQGLEQPATYFEGNPPPPEGVFGWRLAQEAGRLGLHPQALVMDVLQRLARKMYLDGLVAGPESFNPEVPAGYTYLGQLVAHDLTFTDLGTLSRSANAGPLWASPSLDLDCLYRGGPFRSPMLYQQRTGGPDALRMKLRVGYTGGRTWDKDAPEVPGDPATAKAPQPCDLAMIACLDAASNATDLRPLPPGAPDVPKQCPVEPLIGDIRNDNNLILSQITVLFHRFHNRIVDAILASPHRPSDYEVFEIARALVISTYRSVVRNDYLGHLLDPEVWQTYARRESLQDLGGFGRRLAADRDTPLPAEFIMAAFRFGHAMVRPSYTLNRALALTETSLKGLMTFRRGMLVGDGGIPGSPIPNDWILEWDLFFPEKTGADENQAHLIGPWVTAQFYTMSAMAHDDMRRMVGGDPLYEGCYGGLPFRDLARAYLSSLPNGQYLADRLGVPKLTREELLGDGHGGLAGMNARSQRNPLAEGPDGVIEALAEDTPLFYYILREAEVRHQGRRLGPLGSALVAQVILAASLAESTTVEPGVIRRWSRVLFKGGAVPDSMRDIIGFVESPPPPAASSRPITQASV</sequence>
<reference evidence="4 5" key="1">
    <citation type="submission" date="2014-01" db="EMBL/GenBank/DDBJ databases">
        <title>Genome sequence determination for a cystic fibrosis isolate, Inquilinus limosus.</title>
        <authorList>
            <person name="Pino M."/>
            <person name="Di Conza J."/>
            <person name="Gutkind G."/>
        </authorList>
    </citation>
    <scope>NUCLEOTIDE SEQUENCE [LARGE SCALE GENOMIC DNA]</scope>
    <source>
        <strain evidence="4 5">MP06</strain>
    </source>
</reference>
<dbReference type="InterPro" id="IPR019791">
    <property type="entry name" value="Haem_peroxidase_animal"/>
</dbReference>
<dbReference type="PANTHER" id="PTHR11475:SF4">
    <property type="entry name" value="CHORION PEROXIDASE"/>
    <property type="match status" value="1"/>
</dbReference>
<dbReference type="GO" id="GO:0004601">
    <property type="term" value="F:peroxidase activity"/>
    <property type="evidence" value="ECO:0007669"/>
    <property type="project" value="InterPro"/>
</dbReference>
<dbReference type="Gene3D" id="1.10.640.10">
    <property type="entry name" value="Haem peroxidase domain superfamily, animal type"/>
    <property type="match status" value="1"/>
</dbReference>
<dbReference type="GO" id="GO:0005576">
    <property type="term" value="C:extracellular region"/>
    <property type="evidence" value="ECO:0007669"/>
    <property type="project" value="UniProtKB-SubCell"/>
</dbReference>
<dbReference type="OrthoDB" id="105077at2"/>
<keyword evidence="2" id="KW-0964">Secreted</keyword>
<proteinExistence type="predicted"/>
<organism evidence="4 5">
    <name type="scientific">Inquilinus limosus MP06</name>
    <dbReference type="NCBI Taxonomy" id="1398085"/>
    <lineage>
        <taxon>Bacteria</taxon>
        <taxon>Pseudomonadati</taxon>
        <taxon>Pseudomonadota</taxon>
        <taxon>Alphaproteobacteria</taxon>
        <taxon>Rhodospirillales</taxon>
        <taxon>Rhodospirillaceae</taxon>
        <taxon>Inquilinus</taxon>
    </lineage>
</organism>
<comment type="caution">
    <text evidence="4">The sequence shown here is derived from an EMBL/GenBank/DDBJ whole genome shotgun (WGS) entry which is preliminary data.</text>
</comment>
<accession>A0A0A0D7M2</accession>
<dbReference type="GO" id="GO:0020037">
    <property type="term" value="F:heme binding"/>
    <property type="evidence" value="ECO:0007669"/>
    <property type="project" value="InterPro"/>
</dbReference>
<name>A0A0A0D7M2_9PROT</name>
<evidence type="ECO:0008006" key="6">
    <source>
        <dbReference type="Google" id="ProtNLM"/>
    </source>
</evidence>
<dbReference type="InterPro" id="IPR037120">
    <property type="entry name" value="Haem_peroxidase_sf_animal"/>
</dbReference>
<dbReference type="PANTHER" id="PTHR11475">
    <property type="entry name" value="OXIDASE/PEROXIDASE"/>
    <property type="match status" value="1"/>
</dbReference>
<dbReference type="Proteomes" id="UP000029995">
    <property type="component" value="Unassembled WGS sequence"/>
</dbReference>
<dbReference type="EMBL" id="JANX01000117">
    <property type="protein sequence ID" value="KGM34134.1"/>
    <property type="molecule type" value="Genomic_DNA"/>
</dbReference>
<dbReference type="SUPFAM" id="SSF48113">
    <property type="entry name" value="Heme-dependent peroxidases"/>
    <property type="match status" value="1"/>
</dbReference>
<keyword evidence="3" id="KW-0325">Glycoprotein</keyword>
<dbReference type="InterPro" id="IPR010255">
    <property type="entry name" value="Haem_peroxidase_sf"/>
</dbReference>
<evidence type="ECO:0000256" key="1">
    <source>
        <dbReference type="ARBA" id="ARBA00004613"/>
    </source>
</evidence>